<dbReference type="Gene3D" id="3.10.10.10">
    <property type="entry name" value="HIV Type 1 Reverse Transcriptase, subunit A, domain 1"/>
    <property type="match status" value="1"/>
</dbReference>
<organism evidence="4 5">
    <name type="scientific">Smittium culicis</name>
    <dbReference type="NCBI Taxonomy" id="133412"/>
    <lineage>
        <taxon>Eukaryota</taxon>
        <taxon>Fungi</taxon>
        <taxon>Fungi incertae sedis</taxon>
        <taxon>Zoopagomycota</taxon>
        <taxon>Kickxellomycotina</taxon>
        <taxon>Harpellomycetes</taxon>
        <taxon>Harpellales</taxon>
        <taxon>Legeriomycetaceae</taxon>
        <taxon>Smittium</taxon>
    </lineage>
</organism>
<dbReference type="Proteomes" id="UP000187429">
    <property type="component" value="Unassembled WGS sequence"/>
</dbReference>
<dbReference type="GO" id="GO:0003824">
    <property type="term" value="F:catalytic activity"/>
    <property type="evidence" value="ECO:0007669"/>
    <property type="project" value="UniProtKB-KW"/>
</dbReference>
<dbReference type="PANTHER" id="PTHR37984">
    <property type="entry name" value="PROTEIN CBG26694"/>
    <property type="match status" value="1"/>
</dbReference>
<protein>
    <submittedName>
        <fullName evidence="4">Transposon Ty3-I Gag-Pol polyprotein</fullName>
    </submittedName>
</protein>
<dbReference type="Gene3D" id="3.30.420.10">
    <property type="entry name" value="Ribonuclease H-like superfamily/Ribonuclease H"/>
    <property type="match status" value="1"/>
</dbReference>
<evidence type="ECO:0000313" key="4">
    <source>
        <dbReference type="EMBL" id="OMJ27672.1"/>
    </source>
</evidence>
<dbReference type="EMBL" id="LSSM01000886">
    <property type="protein sequence ID" value="OMJ27672.1"/>
    <property type="molecule type" value="Genomic_DNA"/>
</dbReference>
<dbReference type="InterPro" id="IPR050951">
    <property type="entry name" value="Retrovirus_Pol_polyprotein"/>
</dbReference>
<reference evidence="5" key="1">
    <citation type="submission" date="2017-01" db="EMBL/GenBank/DDBJ databases">
        <authorList>
            <person name="Wang Y."/>
            <person name="White M."/>
            <person name="Kvist S."/>
            <person name="Moncalvo J.-M."/>
        </authorList>
    </citation>
    <scope>NUCLEOTIDE SEQUENCE [LARGE SCALE GENOMIC DNA]</scope>
    <source>
        <strain evidence="5">ID-206-W2</strain>
    </source>
</reference>
<evidence type="ECO:0000256" key="1">
    <source>
        <dbReference type="ARBA" id="ARBA00023268"/>
    </source>
</evidence>
<dbReference type="SUPFAM" id="SSF53098">
    <property type="entry name" value="Ribonuclease H-like"/>
    <property type="match status" value="1"/>
</dbReference>
<comment type="caution">
    <text evidence="4">The sequence shown here is derived from an EMBL/GenBank/DDBJ whole genome shotgun (WGS) entry which is preliminary data.</text>
</comment>
<keyword evidence="1" id="KW-0511">Multifunctional enzyme</keyword>
<name>A0A1R1YL96_9FUNG</name>
<feature type="region of interest" description="Disordered" evidence="2">
    <location>
        <begin position="1"/>
        <end position="25"/>
    </location>
</feature>
<dbReference type="InterPro" id="IPR043502">
    <property type="entry name" value="DNA/RNA_pol_sf"/>
</dbReference>
<feature type="domain" description="Integrase catalytic" evidence="3">
    <location>
        <begin position="499"/>
        <end position="671"/>
    </location>
</feature>
<dbReference type="CDD" id="cd09274">
    <property type="entry name" value="RNase_HI_RT_Ty3"/>
    <property type="match status" value="1"/>
</dbReference>
<keyword evidence="5" id="KW-1185">Reference proteome</keyword>
<dbReference type="GO" id="GO:0005634">
    <property type="term" value="C:nucleus"/>
    <property type="evidence" value="ECO:0007669"/>
    <property type="project" value="UniProtKB-ARBA"/>
</dbReference>
<dbReference type="InterPro" id="IPR036397">
    <property type="entry name" value="RNaseH_sf"/>
</dbReference>
<dbReference type="AlphaFoldDB" id="A0A1R1YL96"/>
<dbReference type="Gene3D" id="3.30.70.270">
    <property type="match status" value="1"/>
</dbReference>
<proteinExistence type="predicted"/>
<dbReference type="InterPro" id="IPR043128">
    <property type="entry name" value="Rev_trsase/Diguanyl_cyclase"/>
</dbReference>
<dbReference type="Pfam" id="PF17919">
    <property type="entry name" value="RT_RNaseH_2"/>
    <property type="match status" value="1"/>
</dbReference>
<dbReference type="InterPro" id="IPR012337">
    <property type="entry name" value="RNaseH-like_sf"/>
</dbReference>
<dbReference type="SUPFAM" id="SSF56672">
    <property type="entry name" value="DNA/RNA polymerases"/>
    <property type="match status" value="2"/>
</dbReference>
<dbReference type="GO" id="GO:0003676">
    <property type="term" value="F:nucleic acid binding"/>
    <property type="evidence" value="ECO:0007669"/>
    <property type="project" value="InterPro"/>
</dbReference>
<evidence type="ECO:0000259" key="3">
    <source>
        <dbReference type="PROSITE" id="PS50994"/>
    </source>
</evidence>
<dbReference type="Gene3D" id="1.10.340.70">
    <property type="match status" value="1"/>
</dbReference>
<dbReference type="GO" id="GO:0015074">
    <property type="term" value="P:DNA integration"/>
    <property type="evidence" value="ECO:0007669"/>
    <property type="project" value="InterPro"/>
</dbReference>
<dbReference type="PANTHER" id="PTHR37984:SF5">
    <property type="entry name" value="PROTEIN NYNRIN-LIKE"/>
    <property type="match status" value="1"/>
</dbReference>
<evidence type="ECO:0000256" key="2">
    <source>
        <dbReference type="SAM" id="MobiDB-lite"/>
    </source>
</evidence>
<accession>A0A1R1YL96</accession>
<sequence length="673" mass="77229">MDDLSSGKWEPDSSDYSGSESESDENLTDDNMYVFYSNLNCEITDAGDPLADIIIKKYEIESPYKNSKTGEFESTLRDTLGSIADNNIQAKEQLISLVYKFKDIFPMEAVELKGIHKFEYQLDIKEGTSPIFKPLRRFSKEEKIVILEQIDEMEKSGIIRKSSSEWSFQIVLAPKSDGTKRWHKARCLKSGGPSQKNGAEEYNGGYAEIVEPIQALVRKNTKWDWSEKCESAFQLIKNNLQAAPTLKHPEDNKIFILSTDASSVAIGAVLEQCDDSGILHPIAYYSRGLTQPERNYMNYEREGLALVNSIKHFRPYLLGKEFEVFTDNSAVASLFRARDPSGRVVRWIHSLSEYSCTIKHRAGKENAVADYLSRPFYCYTINLESHAHSEVSFQDIKEFLGGKTYTPDKVIDKRLMRESKKYLLIKGDLCRKNYKNKNIQKVIMTIDDLKVLMKLLHEDRGHFEANTIYKWISESHWRPKLNQEVKNYVKSCYMCQSFSLTRPSYQFSGKSKISDLFDRWNTDFLGPFPPSRSGNRYICCFLEALSRFPYVKAVPNESSESAVLALSELVSIFGSPKELVSDNVSCYTSNYFKEYCKKNDIKLNLIPSYQPEWNGSVERLNRTVRYSLAKSCATSYEDWDKNLTNIMHGLRTKVSASTGYNFEFEIKKEAIHG</sequence>
<dbReference type="Pfam" id="PF17921">
    <property type="entry name" value="Integrase_H2C2"/>
    <property type="match status" value="1"/>
</dbReference>
<dbReference type="OrthoDB" id="2194544at2759"/>
<evidence type="ECO:0000313" key="5">
    <source>
        <dbReference type="Proteomes" id="UP000187429"/>
    </source>
</evidence>
<dbReference type="InterPro" id="IPR001584">
    <property type="entry name" value="Integrase_cat-core"/>
</dbReference>
<dbReference type="FunFam" id="3.10.20.370:FF:000001">
    <property type="entry name" value="Retrovirus-related Pol polyprotein from transposon 17.6-like protein"/>
    <property type="match status" value="1"/>
</dbReference>
<dbReference type="InterPro" id="IPR041577">
    <property type="entry name" value="RT_RNaseH_2"/>
</dbReference>
<gene>
    <name evidence="4" type="ORF">AYI69_g2888</name>
</gene>
<dbReference type="Pfam" id="PF00665">
    <property type="entry name" value="rve"/>
    <property type="match status" value="1"/>
</dbReference>
<dbReference type="InterPro" id="IPR041588">
    <property type="entry name" value="Integrase_H2C2"/>
</dbReference>
<dbReference type="PROSITE" id="PS50994">
    <property type="entry name" value="INTEGRASE"/>
    <property type="match status" value="1"/>
</dbReference>